<dbReference type="InterPro" id="IPR002401">
    <property type="entry name" value="Cyt_P450_E_grp-I"/>
</dbReference>
<evidence type="ECO:0000256" key="4">
    <source>
        <dbReference type="ARBA" id="ARBA00022723"/>
    </source>
</evidence>
<dbReference type="PANTHER" id="PTHR24291">
    <property type="entry name" value="CYTOCHROME P450 FAMILY 4"/>
    <property type="match status" value="1"/>
</dbReference>
<dbReference type="InterPro" id="IPR036396">
    <property type="entry name" value="Cyt_P450_sf"/>
</dbReference>
<dbReference type="RefSeq" id="XP_004740428.2">
    <property type="nucleotide sequence ID" value="XM_004740371.2"/>
</dbReference>
<dbReference type="Pfam" id="PF00067">
    <property type="entry name" value="p450"/>
    <property type="match status" value="1"/>
</dbReference>
<keyword evidence="12" id="KW-1185">Reference proteome</keyword>
<dbReference type="KEGG" id="mpuf:101672647"/>
<evidence type="ECO:0000256" key="9">
    <source>
        <dbReference type="ARBA" id="ARBA00023136"/>
    </source>
</evidence>
<dbReference type="SUPFAM" id="SSF48264">
    <property type="entry name" value="Cytochrome P450"/>
    <property type="match status" value="1"/>
</dbReference>
<dbReference type="PANTHER" id="PTHR24291:SF39">
    <property type="entry name" value="CYTOCHROME P450 4A11-RELATED"/>
    <property type="match status" value="1"/>
</dbReference>
<dbReference type="OrthoDB" id="1470350at2759"/>
<dbReference type="Proteomes" id="UP000000715">
    <property type="component" value="Unplaced"/>
</dbReference>
<dbReference type="PRINTS" id="PR00463">
    <property type="entry name" value="EP450I"/>
</dbReference>
<dbReference type="GeneID" id="101672647"/>
<dbReference type="PROSITE" id="PS00086">
    <property type="entry name" value="CYTOCHROME_P450"/>
    <property type="match status" value="1"/>
</dbReference>
<sequence>MSVSVLSVIRPLGGVPGLLQVASVLGLVLLLLKTAQLYLHRQWLLRAVQEFPSPPSHWLFGHRHELQKEEQLQLLLKWVEKFPCACPRWLWGTEMEVVIYDPDYMKLILARSDPKSDGSYRFLAPWLGYGLLLLNGKTWFQHRRMLTPAFHYDILKPYVGLMADSVQVMLEKWEELLNQNSSLEIFGHISLMTLDTLMKCAFSDQANHQTERNSQSYLQAVWDLNNLVFSRMMNVFYWKDIIYRLTPEGHWNHQACQLAHQHTDRVIKLRKARLQEEGNLEKVRSKRHLDFLDILLFAQMQNRSSLSDKDLRAEVDTFMFEGHDTTASGISWILYALATHPEHQQKCREEIQNLLRGGVSITWGHLDQMPYTTMCIKEALRLYPPVPGVGRELSKPITFPDGRSLPKGFLVTLSFYALHHNPKVWPNPEVFDPSRFAPGSSRHSHAFLPFSGGSRNCIGKQFAMNEMKVAVALTLLRFELAPDPFRVPVPTPRIVLMSKNGIYLHLRKLSNPCGDKDEPRWPPAYHHVFLKSLLSTVFCPIPTFTLPTASLLLSSCCASDCRLFSISPFSNIPTCLLVTFLLPSCNSDYPCKS</sequence>
<protein>
    <submittedName>
        <fullName evidence="13">LOW QUALITY PROTEIN: cytochrome P450 4A11</fullName>
    </submittedName>
</protein>
<keyword evidence="6 11" id="KW-0560">Oxidoreductase</keyword>
<dbReference type="GO" id="GO:0005506">
    <property type="term" value="F:iron ion binding"/>
    <property type="evidence" value="ECO:0007669"/>
    <property type="project" value="InterPro"/>
</dbReference>
<keyword evidence="8 11" id="KW-0503">Monooxygenase</keyword>
<keyword evidence="5" id="KW-0256">Endoplasmic reticulum</keyword>
<evidence type="ECO:0000313" key="13">
    <source>
        <dbReference type="RefSeq" id="XP_004740428.2"/>
    </source>
</evidence>
<dbReference type="FunFam" id="1.10.630.10:FF:000005">
    <property type="entry name" value="cytochrome P450 4F22 isoform X2"/>
    <property type="match status" value="1"/>
</dbReference>
<dbReference type="PRINTS" id="PR00385">
    <property type="entry name" value="P450"/>
</dbReference>
<comment type="cofactor">
    <cofactor evidence="10">
        <name>heme</name>
        <dbReference type="ChEBI" id="CHEBI:30413"/>
    </cofactor>
</comment>
<dbReference type="AlphaFoldDB" id="A0A8U0SQ04"/>
<keyword evidence="4 10" id="KW-0479">Metal-binding</keyword>
<evidence type="ECO:0000256" key="7">
    <source>
        <dbReference type="ARBA" id="ARBA00023004"/>
    </source>
</evidence>
<gene>
    <name evidence="13" type="primary">LOC101672647</name>
</gene>
<comment type="subcellular location">
    <subcellularLocation>
        <location evidence="1">Endoplasmic reticulum membrane</location>
    </subcellularLocation>
</comment>
<evidence type="ECO:0000256" key="11">
    <source>
        <dbReference type="RuleBase" id="RU000461"/>
    </source>
</evidence>
<dbReference type="Gene3D" id="1.10.630.10">
    <property type="entry name" value="Cytochrome P450"/>
    <property type="match status" value="1"/>
</dbReference>
<dbReference type="InterPro" id="IPR001128">
    <property type="entry name" value="Cyt_P450"/>
</dbReference>
<dbReference type="GO" id="GO:0005789">
    <property type="term" value="C:endoplasmic reticulum membrane"/>
    <property type="evidence" value="ECO:0007669"/>
    <property type="project" value="UniProtKB-SubCell"/>
</dbReference>
<evidence type="ECO:0000256" key="3">
    <source>
        <dbReference type="ARBA" id="ARBA00022617"/>
    </source>
</evidence>
<evidence type="ECO:0000256" key="2">
    <source>
        <dbReference type="ARBA" id="ARBA00010617"/>
    </source>
</evidence>
<accession>A0A8U0SQ04</accession>
<evidence type="ECO:0000256" key="8">
    <source>
        <dbReference type="ARBA" id="ARBA00023033"/>
    </source>
</evidence>
<keyword evidence="3 10" id="KW-0349">Heme</keyword>
<dbReference type="InterPro" id="IPR017972">
    <property type="entry name" value="Cyt_P450_CS"/>
</dbReference>
<evidence type="ECO:0000256" key="6">
    <source>
        <dbReference type="ARBA" id="ARBA00023002"/>
    </source>
</evidence>
<evidence type="ECO:0000256" key="1">
    <source>
        <dbReference type="ARBA" id="ARBA00004586"/>
    </source>
</evidence>
<proteinExistence type="inferred from homology"/>
<dbReference type="GO" id="GO:0020037">
    <property type="term" value="F:heme binding"/>
    <property type="evidence" value="ECO:0007669"/>
    <property type="project" value="InterPro"/>
</dbReference>
<evidence type="ECO:0000256" key="5">
    <source>
        <dbReference type="ARBA" id="ARBA00022824"/>
    </source>
</evidence>
<organism evidence="12 13">
    <name type="scientific">Mustela putorius furo</name>
    <name type="common">European domestic ferret</name>
    <name type="synonym">Mustela furo</name>
    <dbReference type="NCBI Taxonomy" id="9669"/>
    <lineage>
        <taxon>Eukaryota</taxon>
        <taxon>Metazoa</taxon>
        <taxon>Chordata</taxon>
        <taxon>Craniata</taxon>
        <taxon>Vertebrata</taxon>
        <taxon>Euteleostomi</taxon>
        <taxon>Mammalia</taxon>
        <taxon>Eutheria</taxon>
        <taxon>Laurasiatheria</taxon>
        <taxon>Carnivora</taxon>
        <taxon>Caniformia</taxon>
        <taxon>Musteloidea</taxon>
        <taxon>Mustelidae</taxon>
        <taxon>Mustelinae</taxon>
        <taxon>Mustela</taxon>
    </lineage>
</organism>
<reference evidence="13" key="1">
    <citation type="submission" date="2025-08" db="UniProtKB">
        <authorList>
            <consortium name="RefSeq"/>
        </authorList>
    </citation>
    <scope>IDENTIFICATION</scope>
    <source>
        <tissue evidence="13">Brain</tissue>
    </source>
</reference>
<dbReference type="GO" id="GO:0006629">
    <property type="term" value="P:lipid metabolic process"/>
    <property type="evidence" value="ECO:0007669"/>
    <property type="project" value="UniProtKB-ARBA"/>
</dbReference>
<name>A0A8U0SQ04_MUSPF</name>
<comment type="similarity">
    <text evidence="2 11">Belongs to the cytochrome P450 family.</text>
</comment>
<dbReference type="InterPro" id="IPR050196">
    <property type="entry name" value="Cytochrome_P450_Monoox"/>
</dbReference>
<keyword evidence="9" id="KW-0472">Membrane</keyword>
<evidence type="ECO:0000256" key="10">
    <source>
        <dbReference type="PIRSR" id="PIRSR602401-1"/>
    </source>
</evidence>
<dbReference type="GO" id="GO:0016712">
    <property type="term" value="F:oxidoreductase activity, acting on paired donors, with incorporation or reduction of molecular oxygen, reduced flavin or flavoprotein as one donor, and incorporation of one atom of oxygen"/>
    <property type="evidence" value="ECO:0007669"/>
    <property type="project" value="UniProtKB-ARBA"/>
</dbReference>
<evidence type="ECO:0000313" key="12">
    <source>
        <dbReference type="Proteomes" id="UP000000715"/>
    </source>
</evidence>
<feature type="binding site" description="axial binding residue" evidence="10">
    <location>
        <position position="457"/>
    </location>
    <ligand>
        <name>heme</name>
        <dbReference type="ChEBI" id="CHEBI:30413"/>
    </ligand>
    <ligandPart>
        <name>Fe</name>
        <dbReference type="ChEBI" id="CHEBI:18248"/>
    </ligandPart>
</feature>
<keyword evidence="7 10" id="KW-0408">Iron</keyword>
<dbReference type="CDD" id="cd20678">
    <property type="entry name" value="CYP4B-like"/>
    <property type="match status" value="1"/>
</dbReference>